<evidence type="ECO:0000259" key="10">
    <source>
        <dbReference type="PROSITE" id="PS50172"/>
    </source>
</evidence>
<sequence length="904" mass="98364">MGGSLWGGCPQSRTFPVPWGVPVGGAVPSPGPSRPMGDVVAYVEVWSVNGTENYSKTFTNQLVDMGAKVSKTFNKQVTHVVFKDGYQSTWDKAQKRGVKLVSVLWVEKCRTAGAHIDESLFPAANTREHLPSLIKKKRKCMQPKDFIPKTPEHDKRLQKKFEKMATELQRQKRSLDNDVPVLLFESNGSLMYSPTMKMCSGQHSTMLRRLQEMKEKRENLSPTSSQMLENSHNNPADTPCEASWNISHNTLYSDESFADDLNSSFDNLCGKTGCGSQEEKLAGFVDQVKSDVCVSSPALKTSCVPSLAPPGYLCQLTPQKPTGALSKEEIRGQRDPAAEVVTPDKQQSEGAAREGLDEKHNLSPVPSASKCRPSGHSRSKSSPAKRKRVSGSSNSHPEERLQKKKCSGKAAGPQVQLWKSGGRLPFTAWPAVEAPGGEVSSYDDYFSPDNLRERSSEALLPGPQPSAGPAQFSCRGLSQRERRNILQMCDFSCLGKHPRSVDVVTGVPAKTSSSLQKPTHKPADAMRGLLTSDGTGAAEDAPGCCQQAAAPRREHGHPAGEGCSRVDEELAPPEAHGGEGLHGDLTPLEGSSTEMKGSVDVRSTQKEDRASRPWSSSGGEVQCGFVSEGTVDTPAGDKEHSSTGGDGSVKNGPTRHNVLGGSTGACEDLTRPHEESKKRGKGQKPTRTLVMTGMPSEEQNIVVQVVNKLKGFSFAREVCETTTHVLSGKPLRTLNVLLGIARGCWILSYEWVLWSLEMGHWISEEPFELSNYFPAAPLCRLERYLSTGRYRGTLFADQPMMFITPASSPPRTKLWELVLLCGGQITRIPRQASLFIGPYQGKRKATIWYLSETWILGRNLHTGMETGTVPSYCGSCWCPLHIHSPVVLATQTGFSGGSVMATSL</sequence>
<evidence type="ECO:0000256" key="6">
    <source>
        <dbReference type="ARBA" id="ARBA00023212"/>
    </source>
</evidence>
<keyword evidence="6" id="KW-0206">Cytoskeleton</keyword>
<reference evidence="11 12" key="1">
    <citation type="journal article" date="2005" name="Nature">
        <title>Genome sequence, comparative analysis and haplotype structure of the domestic dog.</title>
        <authorList>
            <consortium name="Broad Sequencing Platform"/>
            <person name="Lindblad-Toh K."/>
            <person name="Wade C.M."/>
            <person name="Mikkelsen T.S."/>
            <person name="Karlsson E.K."/>
            <person name="Jaffe D.B."/>
            <person name="Kamal M."/>
            <person name="Clamp M."/>
            <person name="Chang J.L."/>
            <person name="Kulbokas E.J. III"/>
            <person name="Zody M.C."/>
            <person name="Mauceli E."/>
            <person name="Xie X."/>
            <person name="Breen M."/>
            <person name="Wayne R.K."/>
            <person name="Ostrander E.A."/>
            <person name="Ponting C.P."/>
            <person name="Galibert F."/>
            <person name="Smith D.R."/>
            <person name="DeJong P.J."/>
            <person name="Kirkness E."/>
            <person name="Alvarez P."/>
            <person name="Biagi T."/>
            <person name="Brockman W."/>
            <person name="Butler J."/>
            <person name="Chin C.W."/>
            <person name="Cook A."/>
            <person name="Cuff J."/>
            <person name="Daly M.J."/>
            <person name="DeCaprio D."/>
            <person name="Gnerre S."/>
            <person name="Grabherr M."/>
            <person name="Kellis M."/>
            <person name="Kleber M."/>
            <person name="Bardeleben C."/>
            <person name="Goodstadt L."/>
            <person name="Heger A."/>
            <person name="Hitte C."/>
            <person name="Kim L."/>
            <person name="Koepfli K.P."/>
            <person name="Parker H.G."/>
            <person name="Pollinger J.P."/>
            <person name="Searle S.M."/>
            <person name="Sutter N.B."/>
            <person name="Thomas R."/>
            <person name="Webber C."/>
            <person name="Baldwin J."/>
            <person name="Abebe A."/>
            <person name="Abouelleil A."/>
            <person name="Aftuck L."/>
            <person name="Ait-Zahra M."/>
            <person name="Aldredge T."/>
            <person name="Allen N."/>
            <person name="An P."/>
            <person name="Anderson S."/>
            <person name="Antoine C."/>
            <person name="Arachchi H."/>
            <person name="Aslam A."/>
            <person name="Ayotte L."/>
            <person name="Bachantsang P."/>
            <person name="Barry A."/>
            <person name="Bayul T."/>
            <person name="Benamara M."/>
            <person name="Berlin A."/>
            <person name="Bessette D."/>
            <person name="Blitshteyn B."/>
            <person name="Bloom T."/>
            <person name="Blye J."/>
            <person name="Boguslavskiy L."/>
            <person name="Bonnet C."/>
            <person name="Boukhgalter B."/>
            <person name="Brown A."/>
            <person name="Cahill P."/>
            <person name="Calixte N."/>
            <person name="Camarata J."/>
            <person name="Cheshatsang Y."/>
            <person name="Chu J."/>
            <person name="Citroen M."/>
            <person name="Collymore A."/>
            <person name="Cooke P."/>
            <person name="Dawoe T."/>
            <person name="Daza R."/>
            <person name="Decktor K."/>
            <person name="DeGray S."/>
            <person name="Dhargay N."/>
            <person name="Dooley K."/>
            <person name="Dooley K."/>
            <person name="Dorje P."/>
            <person name="Dorjee K."/>
            <person name="Dorris L."/>
            <person name="Duffey N."/>
            <person name="Dupes A."/>
            <person name="Egbiremolen O."/>
            <person name="Elong R."/>
            <person name="Falk J."/>
            <person name="Farina A."/>
            <person name="Faro S."/>
            <person name="Ferguson D."/>
            <person name="Ferreira P."/>
            <person name="Fisher S."/>
            <person name="FitzGerald M."/>
            <person name="Foley K."/>
            <person name="Foley C."/>
            <person name="Franke A."/>
            <person name="Friedrich D."/>
            <person name="Gage D."/>
            <person name="Garber M."/>
            <person name="Gearin G."/>
            <person name="Giannoukos G."/>
            <person name="Goode T."/>
            <person name="Goyette A."/>
            <person name="Graham J."/>
            <person name="Grandbois E."/>
            <person name="Gyaltsen K."/>
            <person name="Hafez N."/>
            <person name="Hagopian D."/>
            <person name="Hagos B."/>
            <person name="Hall J."/>
            <person name="Healy C."/>
            <person name="Hegarty R."/>
            <person name="Honan T."/>
            <person name="Horn A."/>
            <person name="Houde N."/>
            <person name="Hughes L."/>
            <person name="Hunnicutt L."/>
            <person name="Husby M."/>
            <person name="Jester B."/>
            <person name="Jones C."/>
            <person name="Kamat A."/>
            <person name="Kanga B."/>
            <person name="Kells C."/>
            <person name="Khazanovich D."/>
            <person name="Kieu A.C."/>
            <person name="Kisner P."/>
            <person name="Kumar M."/>
            <person name="Lance K."/>
            <person name="Landers T."/>
            <person name="Lara M."/>
            <person name="Lee W."/>
            <person name="Leger J.P."/>
            <person name="Lennon N."/>
            <person name="Leuper L."/>
            <person name="LeVine S."/>
            <person name="Liu J."/>
            <person name="Liu X."/>
            <person name="Lokyitsang Y."/>
            <person name="Lokyitsang T."/>
            <person name="Lui A."/>
            <person name="Macdonald J."/>
            <person name="Major J."/>
            <person name="Marabella R."/>
            <person name="Maru K."/>
            <person name="Matthews C."/>
            <person name="McDonough S."/>
            <person name="Mehta T."/>
            <person name="Meldrim J."/>
            <person name="Melnikov A."/>
            <person name="Meneus L."/>
            <person name="Mihalev A."/>
            <person name="Mihova T."/>
            <person name="Miller K."/>
            <person name="Mittelman R."/>
            <person name="Mlenga V."/>
            <person name="Mulrain L."/>
            <person name="Munson G."/>
            <person name="Navidi A."/>
            <person name="Naylor J."/>
            <person name="Nguyen T."/>
            <person name="Nguyen N."/>
            <person name="Nguyen C."/>
            <person name="Nguyen T."/>
            <person name="Nicol R."/>
            <person name="Norbu N."/>
            <person name="Norbu C."/>
            <person name="Novod N."/>
            <person name="Nyima T."/>
            <person name="Olandt P."/>
            <person name="O'Neill B."/>
            <person name="O'Neill K."/>
            <person name="Osman S."/>
            <person name="Oyono L."/>
            <person name="Patti C."/>
            <person name="Perrin D."/>
            <person name="Phunkhang P."/>
            <person name="Pierre F."/>
            <person name="Priest M."/>
            <person name="Rachupka A."/>
            <person name="Raghuraman S."/>
            <person name="Rameau R."/>
            <person name="Ray V."/>
            <person name="Raymond C."/>
            <person name="Rege F."/>
            <person name="Rise C."/>
            <person name="Rogers J."/>
            <person name="Rogov P."/>
            <person name="Sahalie J."/>
            <person name="Settipalli S."/>
            <person name="Sharpe T."/>
            <person name="Shea T."/>
            <person name="Sheehan M."/>
            <person name="Sherpa N."/>
            <person name="Shi J."/>
            <person name="Shih D."/>
            <person name="Sloan J."/>
            <person name="Smith C."/>
            <person name="Sparrow T."/>
            <person name="Stalker J."/>
            <person name="Stange-Thomann N."/>
            <person name="Stavropoulos S."/>
            <person name="Stone C."/>
            <person name="Stone S."/>
            <person name="Sykes S."/>
            <person name="Tchuinga P."/>
            <person name="Tenzing P."/>
            <person name="Tesfaye S."/>
            <person name="Thoulutsang D."/>
            <person name="Thoulutsang Y."/>
            <person name="Topham K."/>
            <person name="Topping I."/>
            <person name="Tsamla T."/>
            <person name="Vassiliev H."/>
            <person name="Venkataraman V."/>
            <person name="Vo A."/>
            <person name="Wangchuk T."/>
            <person name="Wangdi T."/>
            <person name="Weiand M."/>
            <person name="Wilkinson J."/>
            <person name="Wilson A."/>
            <person name="Yadav S."/>
            <person name="Yang S."/>
            <person name="Yang X."/>
            <person name="Young G."/>
            <person name="Yu Q."/>
            <person name="Zainoun J."/>
            <person name="Zembek L."/>
            <person name="Zimmer A."/>
            <person name="Lander E.S."/>
        </authorList>
    </citation>
    <scope>NUCLEOTIDE SEQUENCE [LARGE SCALE GENOMIC DNA]</scope>
    <source>
        <strain evidence="11">Boxer</strain>
    </source>
</reference>
<evidence type="ECO:0000256" key="7">
    <source>
        <dbReference type="ARBA" id="ARBA00025455"/>
    </source>
</evidence>
<feature type="region of interest" description="Disordered" evidence="9">
    <location>
        <begin position="214"/>
        <end position="236"/>
    </location>
</feature>
<dbReference type="CDD" id="cd17736">
    <property type="entry name" value="BRCT_microcephalin_rpt2"/>
    <property type="match status" value="1"/>
</dbReference>
<dbReference type="GO" id="GO:0005813">
    <property type="term" value="C:centrosome"/>
    <property type="evidence" value="ECO:0007669"/>
    <property type="project" value="UniProtKB-SubCell"/>
</dbReference>
<evidence type="ECO:0000313" key="12">
    <source>
        <dbReference type="Proteomes" id="UP000002254"/>
    </source>
</evidence>
<dbReference type="FunFam" id="3.40.50.10190:FF:000047">
    <property type="entry name" value="Microcephalin"/>
    <property type="match status" value="1"/>
</dbReference>
<dbReference type="CDD" id="cd17751">
    <property type="entry name" value="BRCT_microcephalin_rpt3"/>
    <property type="match status" value="1"/>
</dbReference>
<dbReference type="PANTHER" id="PTHR14625:SF3">
    <property type="entry name" value="MICROCEPHALIN"/>
    <property type="match status" value="1"/>
</dbReference>
<dbReference type="FunFam" id="3.40.50.10190:FF:000055">
    <property type="entry name" value="Microcephalin"/>
    <property type="match status" value="1"/>
</dbReference>
<reference evidence="11" key="2">
    <citation type="submission" date="2025-08" db="UniProtKB">
        <authorList>
            <consortium name="Ensembl"/>
        </authorList>
    </citation>
    <scope>IDENTIFICATION</scope>
</reference>
<organism evidence="11 12">
    <name type="scientific">Canis lupus familiaris</name>
    <name type="common">Dog</name>
    <name type="synonym">Canis familiaris</name>
    <dbReference type="NCBI Taxonomy" id="9615"/>
    <lineage>
        <taxon>Eukaryota</taxon>
        <taxon>Metazoa</taxon>
        <taxon>Chordata</taxon>
        <taxon>Craniata</taxon>
        <taxon>Vertebrata</taxon>
        <taxon>Euteleostomi</taxon>
        <taxon>Mammalia</taxon>
        <taxon>Eutheria</taxon>
        <taxon>Laurasiatheria</taxon>
        <taxon>Carnivora</taxon>
        <taxon>Caniformia</taxon>
        <taxon>Canidae</taxon>
        <taxon>Canis</taxon>
    </lineage>
</organism>
<dbReference type="InterPro" id="IPR022047">
    <property type="entry name" value="Microcephalin-like"/>
</dbReference>
<dbReference type="PROSITE" id="PS50172">
    <property type="entry name" value="BRCT"/>
    <property type="match status" value="2"/>
</dbReference>
<gene>
    <name evidence="11" type="primary">MCPH1</name>
</gene>
<feature type="compositionally biased region" description="Basic and acidic residues" evidence="9">
    <location>
        <begin position="551"/>
        <end position="568"/>
    </location>
</feature>
<dbReference type="InterPro" id="IPR029504">
    <property type="entry name" value="Microcephalin_mammal"/>
</dbReference>
<evidence type="ECO:0000313" key="11">
    <source>
        <dbReference type="Ensembl" id="ENSCAFP00000048635.2"/>
    </source>
</evidence>
<keyword evidence="5" id="KW-0677">Repeat</keyword>
<evidence type="ECO:0000256" key="1">
    <source>
        <dbReference type="ARBA" id="ARBA00004300"/>
    </source>
</evidence>
<proteinExistence type="predicted"/>
<comment type="subunit">
    <text evidence="8">Interacts with CDC27 and maybe other components of the APC/C complex. Interacts with histone variant H2AX under DNA damage conditions.</text>
</comment>
<dbReference type="Gene3D" id="3.40.50.10190">
    <property type="entry name" value="BRCT domain"/>
    <property type="match status" value="3"/>
</dbReference>
<name>A0A8P0NYM6_CANLF</name>
<dbReference type="Ensembl" id="ENSCAFT00000063520.2">
    <property type="protein sequence ID" value="ENSCAFP00000048635.2"/>
    <property type="gene ID" value="ENSCAFG00000008577.6"/>
</dbReference>
<dbReference type="GO" id="GO:0010468">
    <property type="term" value="P:regulation of gene expression"/>
    <property type="evidence" value="ECO:0007669"/>
    <property type="project" value="UniProtKB-ARBA"/>
</dbReference>
<dbReference type="FunCoup" id="A0A8P0NYM6">
    <property type="interactions" value="949"/>
</dbReference>
<protein>
    <recommendedName>
        <fullName evidence="2">Microcephalin</fullName>
    </recommendedName>
</protein>
<feature type="domain" description="BRCT" evidence="10">
    <location>
        <begin position="62"/>
        <end position="123"/>
    </location>
</feature>
<feature type="region of interest" description="Disordered" evidence="9">
    <location>
        <begin position="324"/>
        <end position="414"/>
    </location>
</feature>
<dbReference type="SUPFAM" id="SSF52113">
    <property type="entry name" value="BRCT domain"/>
    <property type="match status" value="3"/>
</dbReference>
<evidence type="ECO:0000256" key="5">
    <source>
        <dbReference type="ARBA" id="ARBA00022737"/>
    </source>
</evidence>
<dbReference type="Pfam" id="PF12738">
    <property type="entry name" value="PTCB-BRCT"/>
    <property type="match status" value="1"/>
</dbReference>
<dbReference type="Pfam" id="PF12258">
    <property type="entry name" value="Microcephalin"/>
    <property type="match status" value="1"/>
</dbReference>
<dbReference type="GO" id="GO:0021987">
    <property type="term" value="P:cerebral cortex development"/>
    <property type="evidence" value="ECO:0007669"/>
    <property type="project" value="InterPro"/>
</dbReference>
<evidence type="ECO:0000256" key="9">
    <source>
        <dbReference type="SAM" id="MobiDB-lite"/>
    </source>
</evidence>
<comment type="subcellular location">
    <subcellularLocation>
        <location evidence="1">Cytoplasm</location>
        <location evidence="1">Cytoskeleton</location>
        <location evidence="1">Microtubule organizing center</location>
        <location evidence="1">Centrosome</location>
    </subcellularLocation>
</comment>
<evidence type="ECO:0000256" key="4">
    <source>
        <dbReference type="ARBA" id="ARBA00022553"/>
    </source>
</evidence>
<dbReference type="Proteomes" id="UP000002254">
    <property type="component" value="Chromosome 16"/>
</dbReference>
<dbReference type="InterPro" id="IPR001357">
    <property type="entry name" value="BRCT_dom"/>
</dbReference>
<feature type="compositionally biased region" description="Basic and acidic residues" evidence="9">
    <location>
        <begin position="351"/>
        <end position="361"/>
    </location>
</feature>
<feature type="compositionally biased region" description="Polar residues" evidence="9">
    <location>
        <begin position="220"/>
        <end position="236"/>
    </location>
</feature>
<dbReference type="SMART" id="SM00292">
    <property type="entry name" value="BRCT"/>
    <property type="match status" value="3"/>
</dbReference>
<feature type="compositionally biased region" description="Basic and acidic residues" evidence="9">
    <location>
        <begin position="326"/>
        <end position="337"/>
    </location>
</feature>
<evidence type="ECO:0000256" key="2">
    <source>
        <dbReference type="ARBA" id="ARBA00017027"/>
    </source>
</evidence>
<dbReference type="OrthoDB" id="2384350at2759"/>
<feature type="compositionally biased region" description="Basic and acidic residues" evidence="9">
    <location>
        <begin position="597"/>
        <end position="611"/>
    </location>
</feature>
<dbReference type="PANTHER" id="PTHR14625">
    <property type="entry name" value="MICROCEPHALIN"/>
    <property type="match status" value="1"/>
</dbReference>
<keyword evidence="4" id="KW-0597">Phosphoprotein</keyword>
<dbReference type="InterPro" id="IPR036420">
    <property type="entry name" value="BRCT_dom_sf"/>
</dbReference>
<keyword evidence="3" id="KW-0963">Cytoplasm</keyword>
<feature type="region of interest" description="Disordered" evidence="9">
    <location>
        <begin position="437"/>
        <end position="470"/>
    </location>
</feature>
<comment type="function">
    <text evidence="7">Implicated in chromosome condensation and DNA damage induced cellular responses. May play a role in neurogenesis and regulation of the size of the cerebral cortex.</text>
</comment>
<accession>A0A8P0NYM6</accession>
<feature type="compositionally biased region" description="Basic and acidic residues" evidence="9">
    <location>
        <begin position="668"/>
        <end position="677"/>
    </location>
</feature>
<feature type="compositionally biased region" description="Basic residues" evidence="9">
    <location>
        <begin position="373"/>
        <end position="389"/>
    </location>
</feature>
<feature type="region of interest" description="Disordered" evidence="9">
    <location>
        <begin position="547"/>
        <end position="687"/>
    </location>
</feature>
<evidence type="ECO:0000256" key="8">
    <source>
        <dbReference type="ARBA" id="ARBA00026061"/>
    </source>
</evidence>
<evidence type="ECO:0000256" key="3">
    <source>
        <dbReference type="ARBA" id="ARBA00022490"/>
    </source>
</evidence>
<dbReference type="CDD" id="cd17716">
    <property type="entry name" value="BRCT_microcephalin_rpt1"/>
    <property type="match status" value="1"/>
</dbReference>
<feature type="domain" description="BRCT" evidence="10">
    <location>
        <begin position="688"/>
        <end position="769"/>
    </location>
</feature>
<dbReference type="AlphaFoldDB" id="A0A8P0NYM6"/>